<feature type="compositionally biased region" description="Basic and acidic residues" evidence="6">
    <location>
        <begin position="383"/>
        <end position="404"/>
    </location>
</feature>
<dbReference type="Gene3D" id="3.90.70.10">
    <property type="entry name" value="Cysteine proteinases"/>
    <property type="match status" value="2"/>
</dbReference>
<feature type="region of interest" description="Disordered" evidence="6">
    <location>
        <begin position="370"/>
        <end position="461"/>
    </location>
</feature>
<dbReference type="GO" id="GO:0008270">
    <property type="term" value="F:zinc ion binding"/>
    <property type="evidence" value="ECO:0007669"/>
    <property type="project" value="UniProtKB-KW"/>
</dbReference>
<evidence type="ECO:0000259" key="8">
    <source>
        <dbReference type="PROSITE" id="PS50235"/>
    </source>
</evidence>
<dbReference type="SUPFAM" id="SSF57850">
    <property type="entry name" value="RING/U-box"/>
    <property type="match status" value="1"/>
</dbReference>
<dbReference type="AlphaFoldDB" id="A0AA35RJY2"/>
<dbReference type="SUPFAM" id="SSF54001">
    <property type="entry name" value="Cysteine proteinases"/>
    <property type="match status" value="1"/>
</dbReference>
<keyword evidence="3 5" id="KW-0863">Zinc-finger</keyword>
<feature type="region of interest" description="Disordered" evidence="6">
    <location>
        <begin position="865"/>
        <end position="897"/>
    </location>
</feature>
<name>A0AA35RJY2_GEOBA</name>
<keyword evidence="3 5" id="KW-0479">Metal-binding</keyword>
<evidence type="ECO:0000256" key="6">
    <source>
        <dbReference type="SAM" id="MobiDB-lite"/>
    </source>
</evidence>
<dbReference type="InterPro" id="IPR013083">
    <property type="entry name" value="Znf_RING/FYVE/PHD"/>
</dbReference>
<organism evidence="9 10">
    <name type="scientific">Geodia barretti</name>
    <name type="common">Barrett's horny sponge</name>
    <dbReference type="NCBI Taxonomy" id="519541"/>
    <lineage>
        <taxon>Eukaryota</taxon>
        <taxon>Metazoa</taxon>
        <taxon>Porifera</taxon>
        <taxon>Demospongiae</taxon>
        <taxon>Heteroscleromorpha</taxon>
        <taxon>Tetractinellida</taxon>
        <taxon>Astrophorina</taxon>
        <taxon>Geodiidae</taxon>
        <taxon>Geodia</taxon>
    </lineage>
</organism>
<evidence type="ECO:0000256" key="2">
    <source>
        <dbReference type="ARBA" id="ARBA00012759"/>
    </source>
</evidence>
<dbReference type="GO" id="GO:0016579">
    <property type="term" value="P:protein deubiquitination"/>
    <property type="evidence" value="ECO:0007669"/>
    <property type="project" value="InterPro"/>
</dbReference>
<comment type="catalytic activity">
    <reaction evidence="1">
        <text>Thiol-dependent hydrolysis of ester, thioester, amide, peptide and isopeptide bonds formed by the C-terminal Gly of ubiquitin (a 76-residue protein attached to proteins as an intracellular targeting signal).</text>
        <dbReference type="EC" id="3.4.19.12"/>
    </reaction>
</comment>
<sequence>MAFMERLREGTLADAIEKFALQNQQQSAAAAADGEEGWDHMALAPGHSLRDFLHDDPRLTPPPALPSPPRVQVHTGETYGPPNRPLEEQTLCDRKVPGSAPGVCGLLNMGNTCYMNAGLQCIRSIPEIALHYLNSDDKQSTDSEKGALSSRLATLLHKLWSGLFSAVHPQAFKITLGLLHPQFNGNRQQDCQEFLAMLLDTLHEDCVLQSNDGLMTELSEPSHNQPISTRDDTRKDSNTEHGSVITQTFRGMLKNEVVCQKCGHKSTKEEPFFYLSVPLPHAFDRQIYVQWMPLCLQSGTRKSVRLLVTVSKVATIAVFKKALVDLIGRPLSNDLVQIAEIKENTIIRVLADSVAIKQMDDDKCEIFAFELSPLPNTPDSQMEPEKKRGEKEKREGEGEIKSEGEMDQGTDGSCVSGRKHSKESDSDAEGLPTKLFKSEEQSSLQEGISPPAPLVNAPNEPASTLMTDGEIDRQTYKKEDVPVISKAVVMEWHSCAICLEEMIDSDLVTHATCGAVLCPSCLQSSVDHYQKEDGLVPCPICSAVVKSSEAFTPLAQQSESSNLIKLLQTTVLFRSLSSEDGLPQCVSPPAVFRLPESLSGLEYHRLLSPLLPPSLASSSDNWNLSLTDSKGRFCSRCMYGSGCRGCVISRDASSHSLRPGDFLTITLVMGETGEICEEVGGHPSLATKRDSILSLEECLSVFSQREELVGDNIWLCPSCNDFQPATRVLSVSSLPQTLIIHLKRFVYHGTAGSKVDAPVTFPLELDPRLVSRDCHVTESLALAACVCHFGSLNCGHYTAYVKHMVTEEWTYCNDETVTTSTPSDKDSESVYILFYRRRDLPPAPTLPPVTMSFNDAAEMSSLTRLLRQHKPRPSDTQPVPPRTKRSNSDGDLRTSSSMATETITSETNQLLASLGINPASATIATTSSIVQAQAAPRSPPPPITPTSLLTPPPSNSSSTSQATPILDDFMNYDFSDQDCFPCAEHIVSTPSVDRRRASVPETERAKEW</sequence>
<dbReference type="PANTHER" id="PTHR21646:SF35">
    <property type="match status" value="1"/>
</dbReference>
<keyword evidence="9" id="KW-0378">Hydrolase</keyword>
<feature type="compositionally biased region" description="Basic and acidic residues" evidence="6">
    <location>
        <begin position="229"/>
        <end position="239"/>
    </location>
</feature>
<dbReference type="InterPro" id="IPR001841">
    <property type="entry name" value="Znf_RING"/>
</dbReference>
<dbReference type="InterPro" id="IPR038765">
    <property type="entry name" value="Papain-like_cys_pep_sf"/>
</dbReference>
<dbReference type="PROSITE" id="PS50235">
    <property type="entry name" value="USP_3"/>
    <property type="match status" value="1"/>
</dbReference>
<dbReference type="Gene3D" id="3.30.40.10">
    <property type="entry name" value="Zinc/RING finger domain, C3HC4 (zinc finger)"/>
    <property type="match status" value="1"/>
</dbReference>
<evidence type="ECO:0000313" key="10">
    <source>
        <dbReference type="Proteomes" id="UP001174909"/>
    </source>
</evidence>
<dbReference type="InterPro" id="IPR050185">
    <property type="entry name" value="Ub_carboxyl-term_hydrolase"/>
</dbReference>
<feature type="region of interest" description="Disordered" evidence="6">
    <location>
        <begin position="930"/>
        <end position="963"/>
    </location>
</feature>
<protein>
    <recommendedName>
        <fullName evidence="2">ubiquitinyl hydrolase 1</fullName>
        <ecNumber evidence="2">3.4.19.12</ecNumber>
    </recommendedName>
</protein>
<dbReference type="PROSITE" id="PS50089">
    <property type="entry name" value="ZF_RING_2"/>
    <property type="match status" value="1"/>
</dbReference>
<evidence type="ECO:0000259" key="7">
    <source>
        <dbReference type="PROSITE" id="PS50089"/>
    </source>
</evidence>
<evidence type="ECO:0000256" key="4">
    <source>
        <dbReference type="ARBA" id="ARBA00022833"/>
    </source>
</evidence>
<dbReference type="InterPro" id="IPR001394">
    <property type="entry name" value="Peptidase_C19_UCH"/>
</dbReference>
<evidence type="ECO:0000256" key="3">
    <source>
        <dbReference type="ARBA" id="ARBA00022771"/>
    </source>
</evidence>
<evidence type="ECO:0000256" key="1">
    <source>
        <dbReference type="ARBA" id="ARBA00000707"/>
    </source>
</evidence>
<feature type="domain" description="USP" evidence="8">
    <location>
        <begin position="104"/>
        <end position="838"/>
    </location>
</feature>
<dbReference type="PANTHER" id="PTHR21646">
    <property type="entry name" value="UBIQUITIN CARBOXYL-TERMINAL HYDROLASE"/>
    <property type="match status" value="1"/>
</dbReference>
<feature type="region of interest" description="Disordered" evidence="6">
    <location>
        <begin position="217"/>
        <end position="239"/>
    </location>
</feature>
<dbReference type="EMBL" id="CASHTH010001102">
    <property type="protein sequence ID" value="CAI8011462.1"/>
    <property type="molecule type" value="Genomic_DNA"/>
</dbReference>
<dbReference type="PROSITE" id="PS00972">
    <property type="entry name" value="USP_1"/>
    <property type="match status" value="1"/>
</dbReference>
<dbReference type="Proteomes" id="UP001174909">
    <property type="component" value="Unassembled WGS sequence"/>
</dbReference>
<accession>A0AA35RJY2</accession>
<dbReference type="InterPro" id="IPR018200">
    <property type="entry name" value="USP_CS"/>
</dbReference>
<keyword evidence="10" id="KW-1185">Reference proteome</keyword>
<dbReference type="InterPro" id="IPR028889">
    <property type="entry name" value="USP"/>
</dbReference>
<feature type="domain" description="RING-type" evidence="7">
    <location>
        <begin position="495"/>
        <end position="542"/>
    </location>
</feature>
<gene>
    <name evidence="9" type="ORF">GBAR_LOCUS7390</name>
</gene>
<dbReference type="GO" id="GO:0004843">
    <property type="term" value="F:cysteine-type deubiquitinase activity"/>
    <property type="evidence" value="ECO:0007669"/>
    <property type="project" value="UniProtKB-EC"/>
</dbReference>
<feature type="compositionally biased region" description="Polar residues" evidence="6">
    <location>
        <begin position="217"/>
        <end position="228"/>
    </location>
</feature>
<feature type="compositionally biased region" description="Pro residues" evidence="6">
    <location>
        <begin position="937"/>
        <end position="954"/>
    </location>
</feature>
<comment type="caution">
    <text evidence="9">The sequence shown here is derived from an EMBL/GenBank/DDBJ whole genome shotgun (WGS) entry which is preliminary data.</text>
</comment>
<reference evidence="9" key="1">
    <citation type="submission" date="2023-03" db="EMBL/GenBank/DDBJ databases">
        <authorList>
            <person name="Steffen K."/>
            <person name="Cardenas P."/>
        </authorList>
    </citation>
    <scope>NUCLEOTIDE SEQUENCE</scope>
</reference>
<dbReference type="EC" id="3.4.19.12" evidence="2"/>
<evidence type="ECO:0000256" key="5">
    <source>
        <dbReference type="PROSITE-ProRule" id="PRU00175"/>
    </source>
</evidence>
<evidence type="ECO:0000313" key="9">
    <source>
        <dbReference type="EMBL" id="CAI8011462.1"/>
    </source>
</evidence>
<proteinExistence type="predicted"/>
<dbReference type="Pfam" id="PF00443">
    <property type="entry name" value="UCH"/>
    <property type="match status" value="1"/>
</dbReference>
<keyword evidence="4" id="KW-0862">Zinc</keyword>